<comment type="caution">
    <text evidence="1">The sequence shown here is derived from an EMBL/GenBank/DDBJ whole genome shotgun (WGS) entry which is preliminary data.</text>
</comment>
<dbReference type="Proteomes" id="UP000189835">
    <property type="component" value="Unassembled WGS sequence"/>
</dbReference>
<accession>A0A1V4BMS2</accession>
<reference evidence="1 2" key="1">
    <citation type="submission" date="2017-02" db="EMBL/GenBank/DDBJ databases">
        <title>Genome sequence of Microcystis aeruginosa KW.</title>
        <authorList>
            <person name="Oh H.-M."/>
            <person name="Ahn C.-Y."/>
            <person name="Jeong H."/>
            <person name="Srivastava A."/>
            <person name="Lee H.-G."/>
            <person name="Kang S.-R."/>
        </authorList>
    </citation>
    <scope>NUCLEOTIDE SEQUENCE [LARGE SCALE GENOMIC DNA]</scope>
    <source>
        <strain evidence="1 2">KW</strain>
    </source>
</reference>
<protein>
    <submittedName>
        <fullName evidence="1">Uncharacterized protein</fullName>
    </submittedName>
</protein>
<name>A0A1V4BMS2_MICAE</name>
<proteinExistence type="predicted"/>
<sequence>METSLLDTISTLSPKLTAIETKGNPLPKVATCSSTCRYCRFYKFQGRGNGYCQRLGVPVHSHWRACPLICPPFAPSWERSENGQF</sequence>
<evidence type="ECO:0000313" key="1">
    <source>
        <dbReference type="EMBL" id="OPF15213.1"/>
    </source>
</evidence>
<gene>
    <name evidence="1" type="ORF">B1L04_21985</name>
</gene>
<dbReference type="EMBL" id="MVGR01000005">
    <property type="protein sequence ID" value="OPF15213.1"/>
    <property type="molecule type" value="Genomic_DNA"/>
</dbReference>
<evidence type="ECO:0000313" key="2">
    <source>
        <dbReference type="Proteomes" id="UP000189835"/>
    </source>
</evidence>
<dbReference type="AlphaFoldDB" id="A0A1V4BMS2"/>
<organism evidence="1 2">
    <name type="scientific">Microcystis aeruginosa KW</name>
    <dbReference type="NCBI Taxonomy" id="1960155"/>
    <lineage>
        <taxon>Bacteria</taxon>
        <taxon>Bacillati</taxon>
        <taxon>Cyanobacteriota</taxon>
        <taxon>Cyanophyceae</taxon>
        <taxon>Oscillatoriophycideae</taxon>
        <taxon>Chroococcales</taxon>
        <taxon>Microcystaceae</taxon>
        <taxon>Microcystis</taxon>
    </lineage>
</organism>